<protein>
    <submittedName>
        <fullName evidence="1">Com family DNA-binding transcriptional regulator</fullName>
    </submittedName>
</protein>
<evidence type="ECO:0000313" key="1">
    <source>
        <dbReference type="EMBL" id="MCG9027080.1"/>
    </source>
</evidence>
<evidence type="ECO:0000313" key="2">
    <source>
        <dbReference type="Proteomes" id="UP001200247"/>
    </source>
</evidence>
<dbReference type="InterPro" id="IPR019294">
    <property type="entry name" value="Translation_reg_Com"/>
</dbReference>
<sequence>MELLQIRCGQCHKKLAEGRYHTLLIKCPRCRTLNHLKAAEPLSPHATERQEPCR</sequence>
<dbReference type="Pfam" id="PF10122">
    <property type="entry name" value="Zn_ribbon_Com"/>
    <property type="match status" value="1"/>
</dbReference>
<keyword evidence="1" id="KW-0238">DNA-binding</keyword>
<dbReference type="Proteomes" id="UP001200247">
    <property type="component" value="Unassembled WGS sequence"/>
</dbReference>
<organism evidence="1 2">
    <name type="scientific">Laribacter hongkongensis</name>
    <dbReference type="NCBI Taxonomy" id="168471"/>
    <lineage>
        <taxon>Bacteria</taxon>
        <taxon>Pseudomonadati</taxon>
        <taxon>Pseudomonadota</taxon>
        <taxon>Betaproteobacteria</taxon>
        <taxon>Neisseriales</taxon>
        <taxon>Aquaspirillaceae</taxon>
        <taxon>Laribacter</taxon>
    </lineage>
</organism>
<dbReference type="RefSeq" id="WP_239878756.1">
    <property type="nucleotide sequence ID" value="NZ_JAJAXM010000035.1"/>
</dbReference>
<dbReference type="AlphaFoldDB" id="A0ABD4STL2"/>
<dbReference type="GO" id="GO:0003677">
    <property type="term" value="F:DNA binding"/>
    <property type="evidence" value="ECO:0007669"/>
    <property type="project" value="UniProtKB-KW"/>
</dbReference>
<gene>
    <name evidence="1" type="ORF">LH440_14430</name>
</gene>
<accession>A0ABD4STL2</accession>
<dbReference type="EMBL" id="JAJAXM010000035">
    <property type="protein sequence ID" value="MCG9027080.1"/>
    <property type="molecule type" value="Genomic_DNA"/>
</dbReference>
<name>A0ABD4STL2_9NEIS</name>
<reference evidence="1 2" key="1">
    <citation type="submission" date="2021-10" db="EMBL/GenBank/DDBJ databases">
        <title>Whole-genome sequencing analysis of Laribacter hongkongensis: virulence gene profiles, carbohydrate-active enzyme prediction, and antimicrobial resistance characterization.</title>
        <authorList>
            <person name="Yuan P."/>
            <person name="Zhan Y."/>
            <person name="Chen D."/>
        </authorList>
    </citation>
    <scope>NUCLEOTIDE SEQUENCE [LARGE SCALE GENOMIC DNA]</scope>
    <source>
        <strain evidence="1 2">W67</strain>
    </source>
</reference>
<proteinExistence type="predicted"/>
<comment type="caution">
    <text evidence="1">The sequence shown here is derived from an EMBL/GenBank/DDBJ whole genome shotgun (WGS) entry which is preliminary data.</text>
</comment>